<dbReference type="SUPFAM" id="SSF53850">
    <property type="entry name" value="Periplasmic binding protein-like II"/>
    <property type="match status" value="1"/>
</dbReference>
<dbReference type="PANTHER" id="PTHR30346:SF0">
    <property type="entry name" value="HCA OPERON TRANSCRIPTIONAL ACTIVATOR HCAR"/>
    <property type="match status" value="1"/>
</dbReference>
<evidence type="ECO:0000313" key="7">
    <source>
        <dbReference type="EMBL" id="MEU9356382.1"/>
    </source>
</evidence>
<feature type="region of interest" description="Disordered" evidence="5">
    <location>
        <begin position="293"/>
        <end position="316"/>
    </location>
</feature>
<dbReference type="EMBL" id="JBEZLS010000052">
    <property type="protein sequence ID" value="MEU9356382.1"/>
    <property type="molecule type" value="Genomic_DNA"/>
</dbReference>
<dbReference type="InterPro" id="IPR036388">
    <property type="entry name" value="WH-like_DNA-bd_sf"/>
</dbReference>
<dbReference type="SUPFAM" id="SSF46785">
    <property type="entry name" value="Winged helix' DNA-binding domain"/>
    <property type="match status" value="1"/>
</dbReference>
<dbReference type="InterPro" id="IPR000847">
    <property type="entry name" value="LysR_HTH_N"/>
</dbReference>
<keyword evidence="8" id="KW-1185">Reference proteome</keyword>
<evidence type="ECO:0000256" key="3">
    <source>
        <dbReference type="ARBA" id="ARBA00023125"/>
    </source>
</evidence>
<dbReference type="PRINTS" id="PR00039">
    <property type="entry name" value="HTHLYSR"/>
</dbReference>
<name>A0ABV3EHC4_9ACTN</name>
<evidence type="ECO:0000259" key="6">
    <source>
        <dbReference type="PROSITE" id="PS50931"/>
    </source>
</evidence>
<dbReference type="PROSITE" id="PS50931">
    <property type="entry name" value="HTH_LYSR"/>
    <property type="match status" value="1"/>
</dbReference>
<dbReference type="Pfam" id="PF03466">
    <property type="entry name" value="LysR_substrate"/>
    <property type="match status" value="1"/>
</dbReference>
<gene>
    <name evidence="7" type="ORF">AB0D65_36680</name>
</gene>
<dbReference type="Gene3D" id="3.40.190.10">
    <property type="entry name" value="Periplasmic binding protein-like II"/>
    <property type="match status" value="2"/>
</dbReference>
<dbReference type="Pfam" id="PF00126">
    <property type="entry name" value="HTH_1"/>
    <property type="match status" value="1"/>
</dbReference>
<evidence type="ECO:0000313" key="8">
    <source>
        <dbReference type="Proteomes" id="UP001551582"/>
    </source>
</evidence>
<dbReference type="CDD" id="cd08414">
    <property type="entry name" value="PBP2_LTTR_aromatics_like"/>
    <property type="match status" value="1"/>
</dbReference>
<evidence type="ECO:0000256" key="2">
    <source>
        <dbReference type="ARBA" id="ARBA00023015"/>
    </source>
</evidence>
<dbReference type="Proteomes" id="UP001551582">
    <property type="component" value="Unassembled WGS sequence"/>
</dbReference>
<dbReference type="RefSeq" id="WP_359990034.1">
    <property type="nucleotide sequence ID" value="NZ_JBEZLS010000052.1"/>
</dbReference>
<keyword evidence="2" id="KW-0805">Transcription regulation</keyword>
<comment type="caution">
    <text evidence="7">The sequence shown here is derived from an EMBL/GenBank/DDBJ whole genome shotgun (WGS) entry which is preliminary data.</text>
</comment>
<proteinExistence type="inferred from homology"/>
<reference evidence="7 8" key="1">
    <citation type="submission" date="2024-06" db="EMBL/GenBank/DDBJ databases">
        <title>The Natural Products Discovery Center: Release of the First 8490 Sequenced Strains for Exploring Actinobacteria Biosynthetic Diversity.</title>
        <authorList>
            <person name="Kalkreuter E."/>
            <person name="Kautsar S.A."/>
            <person name="Yang D."/>
            <person name="Bader C.D."/>
            <person name="Teijaro C.N."/>
            <person name="Fluegel L."/>
            <person name="Davis C.M."/>
            <person name="Simpson J.R."/>
            <person name="Lauterbach L."/>
            <person name="Steele A.D."/>
            <person name="Gui C."/>
            <person name="Meng S."/>
            <person name="Li G."/>
            <person name="Viehrig K."/>
            <person name="Ye F."/>
            <person name="Su P."/>
            <person name="Kiefer A.F."/>
            <person name="Nichols A."/>
            <person name="Cepeda A.J."/>
            <person name="Yan W."/>
            <person name="Fan B."/>
            <person name="Jiang Y."/>
            <person name="Adhikari A."/>
            <person name="Zheng C.-J."/>
            <person name="Schuster L."/>
            <person name="Cowan T.M."/>
            <person name="Smanski M.J."/>
            <person name="Chevrette M.G."/>
            <person name="De Carvalho L.P.S."/>
            <person name="Shen B."/>
        </authorList>
    </citation>
    <scope>NUCLEOTIDE SEQUENCE [LARGE SCALE GENOMIC DNA]</scope>
    <source>
        <strain evidence="7 8">NPDC048274</strain>
    </source>
</reference>
<dbReference type="InterPro" id="IPR005119">
    <property type="entry name" value="LysR_subst-bd"/>
</dbReference>
<accession>A0ABV3EHC4</accession>
<keyword evidence="3" id="KW-0238">DNA-binding</keyword>
<keyword evidence="4" id="KW-0804">Transcription</keyword>
<organism evidence="7 8">
    <name type="scientific">Streptomyces griseoloalbus</name>
    <dbReference type="NCBI Taxonomy" id="67303"/>
    <lineage>
        <taxon>Bacteria</taxon>
        <taxon>Bacillati</taxon>
        <taxon>Actinomycetota</taxon>
        <taxon>Actinomycetes</taxon>
        <taxon>Kitasatosporales</taxon>
        <taxon>Streptomycetaceae</taxon>
        <taxon>Streptomyces</taxon>
    </lineage>
</organism>
<dbReference type="Gene3D" id="1.10.10.10">
    <property type="entry name" value="Winged helix-like DNA-binding domain superfamily/Winged helix DNA-binding domain"/>
    <property type="match status" value="1"/>
</dbReference>
<evidence type="ECO:0000256" key="4">
    <source>
        <dbReference type="ARBA" id="ARBA00023163"/>
    </source>
</evidence>
<protein>
    <submittedName>
        <fullName evidence="7">LysR family transcriptional regulator</fullName>
    </submittedName>
</protein>
<dbReference type="InterPro" id="IPR036390">
    <property type="entry name" value="WH_DNA-bd_sf"/>
</dbReference>
<evidence type="ECO:0000256" key="5">
    <source>
        <dbReference type="SAM" id="MobiDB-lite"/>
    </source>
</evidence>
<comment type="similarity">
    <text evidence="1">Belongs to the LysR transcriptional regulatory family.</text>
</comment>
<sequence>MNDGQVDLDLRRLRSFVAVAERLHFGQAAAALHVTQPALSRQIQQLEHDLGIALFTRNSREVTLTPAGEQFLQDSKALLAAARAAQDRARRIATGEDVLRVGFMLSSEITAPLHAFSARHPEVRIELVRMRWWAQARALLDGAADVGFVRLPVGSERLEVLPLYRERLSAVLPAHHPLAGRDALGLTALADEPLLRYAGADPAWSAVWNADPRPDGTHPPRGPDIHDMEEILAYVRAGRGVVLVPESVAAVFPRPDISYVTVADAPPGVVALAWDGTRRSVLVESFVEAARGTLPDAGSADGQGHESRADGQGAAQ</sequence>
<feature type="domain" description="HTH lysR-type" evidence="6">
    <location>
        <begin position="8"/>
        <end position="65"/>
    </location>
</feature>
<evidence type="ECO:0000256" key="1">
    <source>
        <dbReference type="ARBA" id="ARBA00009437"/>
    </source>
</evidence>
<dbReference type="PANTHER" id="PTHR30346">
    <property type="entry name" value="TRANSCRIPTIONAL DUAL REGULATOR HCAR-RELATED"/>
    <property type="match status" value="1"/>
</dbReference>